<organism evidence="2 3">
    <name type="scientific">Lepraria finkii</name>
    <dbReference type="NCBI Taxonomy" id="1340010"/>
    <lineage>
        <taxon>Eukaryota</taxon>
        <taxon>Fungi</taxon>
        <taxon>Dikarya</taxon>
        <taxon>Ascomycota</taxon>
        <taxon>Pezizomycotina</taxon>
        <taxon>Lecanoromycetes</taxon>
        <taxon>OSLEUM clade</taxon>
        <taxon>Lecanoromycetidae</taxon>
        <taxon>Lecanorales</taxon>
        <taxon>Lecanorineae</taxon>
        <taxon>Stereocaulaceae</taxon>
        <taxon>Lepraria</taxon>
    </lineage>
</organism>
<dbReference type="Proteomes" id="UP001590951">
    <property type="component" value="Unassembled WGS sequence"/>
</dbReference>
<evidence type="ECO:0000256" key="1">
    <source>
        <dbReference type="SAM" id="MobiDB-lite"/>
    </source>
</evidence>
<gene>
    <name evidence="2" type="ORF">ABVK25_002626</name>
</gene>
<name>A0ABR4BGC8_9LECA</name>
<dbReference type="EMBL" id="JBHFEH010000006">
    <property type="protein sequence ID" value="KAL2056887.1"/>
    <property type="molecule type" value="Genomic_DNA"/>
</dbReference>
<protein>
    <submittedName>
        <fullName evidence="2">Uncharacterized protein</fullName>
    </submittedName>
</protein>
<feature type="region of interest" description="Disordered" evidence="1">
    <location>
        <begin position="26"/>
        <end position="58"/>
    </location>
</feature>
<keyword evidence="3" id="KW-1185">Reference proteome</keyword>
<accession>A0ABR4BGC8</accession>
<proteinExistence type="predicted"/>
<evidence type="ECO:0000313" key="3">
    <source>
        <dbReference type="Proteomes" id="UP001590951"/>
    </source>
</evidence>
<feature type="compositionally biased region" description="Basic and acidic residues" evidence="1">
    <location>
        <begin position="47"/>
        <end position="58"/>
    </location>
</feature>
<evidence type="ECO:0000313" key="2">
    <source>
        <dbReference type="EMBL" id="KAL2056887.1"/>
    </source>
</evidence>
<sequence length="58" mass="6534">MEEYWGVLGEEKEVWMHMVPSADELKSNHLGRNCPTNQGANDDIDDAEKISENSAADR</sequence>
<reference evidence="2 3" key="1">
    <citation type="submission" date="2024-09" db="EMBL/GenBank/DDBJ databases">
        <title>Rethinking Asexuality: The Enigmatic Case of Functional Sexual Genes in Lepraria (Stereocaulaceae).</title>
        <authorList>
            <person name="Doellman M."/>
            <person name="Sun Y."/>
            <person name="Barcenas-Pena A."/>
            <person name="Lumbsch H.T."/>
            <person name="Grewe F."/>
        </authorList>
    </citation>
    <scope>NUCLEOTIDE SEQUENCE [LARGE SCALE GENOMIC DNA]</scope>
    <source>
        <strain evidence="2 3">Grewe 0041</strain>
    </source>
</reference>
<comment type="caution">
    <text evidence="2">The sequence shown here is derived from an EMBL/GenBank/DDBJ whole genome shotgun (WGS) entry which is preliminary data.</text>
</comment>